<proteinExistence type="predicted"/>
<keyword evidence="1" id="KW-0378">Hydrolase</keyword>
<dbReference type="GO" id="GO:0016787">
    <property type="term" value="F:hydrolase activity"/>
    <property type="evidence" value="ECO:0007669"/>
    <property type="project" value="UniProtKB-KW"/>
</dbReference>
<dbReference type="Proteomes" id="UP001596456">
    <property type="component" value="Unassembled WGS sequence"/>
</dbReference>
<gene>
    <name evidence="1" type="ORF">ACFQPS_19320</name>
</gene>
<dbReference type="NCBIfam" id="TIGR03101">
    <property type="entry name" value="hydr2_PEP"/>
    <property type="match status" value="1"/>
</dbReference>
<sequence>MSALEAYDPAPVPGDVTPFFLEGHGGPVFCLHVPAQAPERLALVYCPPFAEEMNRGRRAVAVQARRLAARGIATLIVDPYGTGDSGGDFAEADWDLWLSDLETAAAWLARASGTRPGFWGVRSGALLAAEMARRTAARHLLFWQPVAEGAAFVRQLLRVGVAAGLRGGGLRGGGPATTPRHSLAAGRPVEIAGYTLRPALLDALAARTLRDLPPPAGTRVAWLEIAADAAAGPGAASRLAMAAWEAGGAAVDAHTVVDVPFWSLWEAPLPERLLERTGDALARWP</sequence>
<dbReference type="InterPro" id="IPR017532">
    <property type="entry name" value="Hydrolase-2_PEP"/>
</dbReference>
<keyword evidence="2" id="KW-1185">Reference proteome</keyword>
<name>A0ABW2L1H7_9PROT</name>
<dbReference type="EMBL" id="JBHTCM010000028">
    <property type="protein sequence ID" value="MFC7335327.1"/>
    <property type="molecule type" value="Genomic_DNA"/>
</dbReference>
<dbReference type="RefSeq" id="WP_377360884.1">
    <property type="nucleotide sequence ID" value="NZ_JBHTCM010000028.1"/>
</dbReference>
<accession>A0ABW2L1H7</accession>
<dbReference type="SUPFAM" id="SSF53474">
    <property type="entry name" value="alpha/beta-Hydrolases"/>
    <property type="match status" value="1"/>
</dbReference>
<comment type="caution">
    <text evidence="1">The sequence shown here is derived from an EMBL/GenBank/DDBJ whole genome shotgun (WGS) entry which is preliminary data.</text>
</comment>
<protein>
    <submittedName>
        <fullName evidence="1">Hydrolase 2, exosortase A system-associated</fullName>
    </submittedName>
</protein>
<dbReference type="InterPro" id="IPR029058">
    <property type="entry name" value="AB_hydrolase_fold"/>
</dbReference>
<dbReference type="Gene3D" id="3.40.50.1820">
    <property type="entry name" value="alpha/beta hydrolase"/>
    <property type="match status" value="1"/>
</dbReference>
<organism evidence="1 2">
    <name type="scientific">Rhodocista pekingensis</name>
    <dbReference type="NCBI Taxonomy" id="201185"/>
    <lineage>
        <taxon>Bacteria</taxon>
        <taxon>Pseudomonadati</taxon>
        <taxon>Pseudomonadota</taxon>
        <taxon>Alphaproteobacteria</taxon>
        <taxon>Rhodospirillales</taxon>
        <taxon>Azospirillaceae</taxon>
        <taxon>Rhodocista</taxon>
    </lineage>
</organism>
<evidence type="ECO:0000313" key="1">
    <source>
        <dbReference type="EMBL" id="MFC7335327.1"/>
    </source>
</evidence>
<reference evidence="2" key="1">
    <citation type="journal article" date="2019" name="Int. J. Syst. Evol. Microbiol.">
        <title>The Global Catalogue of Microorganisms (GCM) 10K type strain sequencing project: providing services to taxonomists for standard genome sequencing and annotation.</title>
        <authorList>
            <consortium name="The Broad Institute Genomics Platform"/>
            <consortium name="The Broad Institute Genome Sequencing Center for Infectious Disease"/>
            <person name="Wu L."/>
            <person name="Ma J."/>
        </authorList>
    </citation>
    <scope>NUCLEOTIDE SEQUENCE [LARGE SCALE GENOMIC DNA]</scope>
    <source>
        <strain evidence="2">CGMCC 1.16275</strain>
    </source>
</reference>
<evidence type="ECO:0000313" key="2">
    <source>
        <dbReference type="Proteomes" id="UP001596456"/>
    </source>
</evidence>